<evidence type="ECO:0000313" key="3">
    <source>
        <dbReference type="Proteomes" id="UP000186914"/>
    </source>
</evidence>
<protein>
    <submittedName>
        <fullName evidence="2">Pimeloyl-ACP methyl ester carboxylesterase</fullName>
    </submittedName>
</protein>
<dbReference type="InterPro" id="IPR029058">
    <property type="entry name" value="AB_hydrolase_fold"/>
</dbReference>
<gene>
    <name evidence="2" type="ORF">SAMN05421858_3473</name>
</gene>
<dbReference type="SUPFAM" id="SSF53474">
    <property type="entry name" value="alpha/beta-Hydrolases"/>
    <property type="match status" value="1"/>
</dbReference>
<dbReference type="Pfam" id="PF12697">
    <property type="entry name" value="Abhydrolase_6"/>
    <property type="match status" value="1"/>
</dbReference>
<keyword evidence="3" id="KW-1185">Reference proteome</keyword>
<evidence type="ECO:0000259" key="1">
    <source>
        <dbReference type="Pfam" id="PF12697"/>
    </source>
</evidence>
<dbReference type="PANTHER" id="PTHR37017">
    <property type="entry name" value="AB HYDROLASE-1 DOMAIN-CONTAINING PROTEIN-RELATED"/>
    <property type="match status" value="1"/>
</dbReference>
<sequence length="271" mass="30728">MLHYRNNCSAEFPIHFCSARGSYITLTTVLKNMAQQFVLVPGAWLGGWCWKYLTPMLRNEGHDVYAPTLTGLGEREHLMRPEIGLETHITDIVNVLEYNDLTDAVLLGHSYAGLVVTGVAERVPERLAHVVYLDALVPMDDEPVSASEFYPPDEWDTMEAAAKDHASGWPLPDNHPGWVDISDDDTRWMREKAVPHPLNTFKQRVNINNPAAAALTTSYILCTQNGMDDSILDTIRQLCKQREWKLRELDTGHWPMVSMPRKLAHQLLEIV</sequence>
<dbReference type="InterPro" id="IPR000073">
    <property type="entry name" value="AB_hydrolase_1"/>
</dbReference>
<dbReference type="InterPro" id="IPR052897">
    <property type="entry name" value="Sec-Metab_Biosynth_Hydrolase"/>
</dbReference>
<dbReference type="EMBL" id="FTNO01000004">
    <property type="protein sequence ID" value="SIR72950.1"/>
    <property type="molecule type" value="Genomic_DNA"/>
</dbReference>
<dbReference type="PANTHER" id="PTHR37017:SF11">
    <property type="entry name" value="ESTERASE_LIPASE_THIOESTERASE DOMAIN-CONTAINING PROTEIN"/>
    <property type="match status" value="1"/>
</dbReference>
<proteinExistence type="predicted"/>
<name>A0A1N7DAT5_9EURY</name>
<dbReference type="Proteomes" id="UP000186914">
    <property type="component" value="Unassembled WGS sequence"/>
</dbReference>
<organism evidence="2 3">
    <name type="scientific">Haladaptatus litoreus</name>
    <dbReference type="NCBI Taxonomy" id="553468"/>
    <lineage>
        <taxon>Archaea</taxon>
        <taxon>Methanobacteriati</taxon>
        <taxon>Methanobacteriota</taxon>
        <taxon>Stenosarchaea group</taxon>
        <taxon>Halobacteria</taxon>
        <taxon>Halobacteriales</taxon>
        <taxon>Haladaptataceae</taxon>
        <taxon>Haladaptatus</taxon>
    </lineage>
</organism>
<accession>A0A1N7DAT5</accession>
<evidence type="ECO:0000313" key="2">
    <source>
        <dbReference type="EMBL" id="SIR72950.1"/>
    </source>
</evidence>
<reference evidence="3" key="1">
    <citation type="submission" date="2017-01" db="EMBL/GenBank/DDBJ databases">
        <authorList>
            <person name="Varghese N."/>
            <person name="Submissions S."/>
        </authorList>
    </citation>
    <scope>NUCLEOTIDE SEQUENCE [LARGE SCALE GENOMIC DNA]</scope>
    <source>
        <strain evidence="3">CGMCC 1.7737</strain>
    </source>
</reference>
<feature type="domain" description="AB hydrolase-1" evidence="1">
    <location>
        <begin position="37"/>
        <end position="264"/>
    </location>
</feature>
<dbReference type="Gene3D" id="3.40.50.1820">
    <property type="entry name" value="alpha/beta hydrolase"/>
    <property type="match status" value="1"/>
</dbReference>
<dbReference type="AlphaFoldDB" id="A0A1N7DAT5"/>